<evidence type="ECO:0000256" key="6">
    <source>
        <dbReference type="ARBA" id="ARBA00023002"/>
    </source>
</evidence>
<keyword evidence="4 9" id="KW-0812">Transmembrane</keyword>
<dbReference type="Proteomes" id="UP000237631">
    <property type="component" value="Unassembled WGS sequence"/>
</dbReference>
<dbReference type="InterPro" id="IPR006139">
    <property type="entry name" value="D-isomer_2_OHA_DH_cat_dom"/>
</dbReference>
<dbReference type="GO" id="GO:0140297">
    <property type="term" value="F:DNA-binding transcription factor binding"/>
    <property type="evidence" value="ECO:0007669"/>
    <property type="project" value="TreeGrafter"/>
</dbReference>
<dbReference type="GO" id="GO:0016020">
    <property type="term" value="C:membrane"/>
    <property type="evidence" value="ECO:0007669"/>
    <property type="project" value="UniProtKB-SubCell"/>
</dbReference>
<sequence>MADSKADAVPTFTIIQADGLYPDDTVEQQIFAPRPGQNYKLDFVSTGLWPTGTPQSKPWSAIPEELRNRIDGIMVLKIGFTESDVELFPKLKVIVRMGVGYDRLDRPALAKKGVIVCNVPDYGTAEIADHAIGLMLSMRRGILLHNERQRATPPDPWMPIETPLVARLQKSTFGVFGLGRIGTAAALRAKAFGFKVLFYDPYLPNGVDKSLDIERTKDIKELFRRSNVLSLHSPCTRETRNLIGYELLSLLPKGAVLVNTSRGEVLNLDGVEQCLRENIISGAALDVVPIEPIPEDNVHSLIQAYRNKEPWLEGRMVLTCHTAFYSPESFVDIRVKSCETLRDVLIDGDALQVEDGSCRHRQRLSLHFPRYAPRADGNGLIRPSVHTNANNLSTGRAYAIHTSLTMAAAALDLTRNFSFYTVPAAWVVAIAPHFYAASLGKFDNKSPRTYTKESTKDQSIDKATKEKIVRAEGAQQNGFENLGLFAAAVVAGNIVRLDNWTLNALSGGYLLSRVAYNLIYINNTTDAMANARSVAYLTGVGIIFTLFIKAGNVLRGQL</sequence>
<dbReference type="Pfam" id="PF02826">
    <property type="entry name" value="2-Hacid_dh_C"/>
    <property type="match status" value="1"/>
</dbReference>
<evidence type="ECO:0000256" key="2">
    <source>
        <dbReference type="ARBA" id="ARBA00004370"/>
    </source>
</evidence>
<dbReference type="InterPro" id="IPR001129">
    <property type="entry name" value="Membr-assoc_MAPEG"/>
</dbReference>
<organism evidence="12 13">
    <name type="scientific">Cercospora berteroae</name>
    <dbReference type="NCBI Taxonomy" id="357750"/>
    <lineage>
        <taxon>Eukaryota</taxon>
        <taxon>Fungi</taxon>
        <taxon>Dikarya</taxon>
        <taxon>Ascomycota</taxon>
        <taxon>Pezizomycotina</taxon>
        <taxon>Dothideomycetes</taxon>
        <taxon>Dothideomycetidae</taxon>
        <taxon>Mycosphaerellales</taxon>
        <taxon>Mycosphaerellaceae</taxon>
        <taxon>Cercospora</taxon>
    </lineage>
</organism>
<dbReference type="Pfam" id="PF00389">
    <property type="entry name" value="2-Hacid_dh"/>
    <property type="match status" value="1"/>
</dbReference>
<dbReference type="InterPro" id="IPR006140">
    <property type="entry name" value="D-isomer_DH_NAD-bd"/>
</dbReference>
<dbReference type="Pfam" id="PF01124">
    <property type="entry name" value="MAPEG"/>
    <property type="match status" value="1"/>
</dbReference>
<dbReference type="AlphaFoldDB" id="A0A2S6BWE7"/>
<feature type="domain" description="D-isomer specific 2-hydroxyacid dehydrogenase NAD-binding" evidence="11">
    <location>
        <begin position="132"/>
        <end position="301"/>
    </location>
</feature>
<evidence type="ECO:0000256" key="5">
    <source>
        <dbReference type="ARBA" id="ARBA00022989"/>
    </source>
</evidence>
<evidence type="ECO:0000313" key="13">
    <source>
        <dbReference type="Proteomes" id="UP000237631"/>
    </source>
</evidence>
<dbReference type="GO" id="GO:0001221">
    <property type="term" value="F:transcription coregulator binding"/>
    <property type="evidence" value="ECO:0007669"/>
    <property type="project" value="TreeGrafter"/>
</dbReference>
<keyword evidence="5 9" id="KW-1133">Transmembrane helix</keyword>
<evidence type="ECO:0000256" key="7">
    <source>
        <dbReference type="ARBA" id="ARBA00023136"/>
    </source>
</evidence>
<dbReference type="GO" id="GO:0051287">
    <property type="term" value="F:NAD binding"/>
    <property type="evidence" value="ECO:0007669"/>
    <property type="project" value="InterPro"/>
</dbReference>
<dbReference type="Gene3D" id="1.20.120.550">
    <property type="entry name" value="Membrane associated eicosanoid/glutathione metabolism-like domain"/>
    <property type="match status" value="1"/>
</dbReference>
<evidence type="ECO:0000256" key="4">
    <source>
        <dbReference type="ARBA" id="ARBA00022692"/>
    </source>
</evidence>
<evidence type="ECO:0000256" key="8">
    <source>
        <dbReference type="ARBA" id="ARBA00023242"/>
    </source>
</evidence>
<dbReference type="PANTHER" id="PTHR46029:SF7">
    <property type="entry name" value="C-TERMINAL-BINDING PROTEIN"/>
    <property type="match status" value="1"/>
</dbReference>
<dbReference type="GO" id="GO:0003713">
    <property type="term" value="F:transcription coactivator activity"/>
    <property type="evidence" value="ECO:0007669"/>
    <property type="project" value="TreeGrafter"/>
</dbReference>
<evidence type="ECO:0000259" key="11">
    <source>
        <dbReference type="Pfam" id="PF02826"/>
    </source>
</evidence>
<keyword evidence="7 9" id="KW-0472">Membrane</keyword>
<protein>
    <recommendedName>
        <fullName evidence="14">D-isomer specific 2-hydroxyacid dehydrogenase NAD-binding domain-containing protein</fullName>
    </recommendedName>
</protein>
<dbReference type="PANTHER" id="PTHR46029">
    <property type="entry name" value="C-TERMINAL-BINDING PROTEIN"/>
    <property type="match status" value="1"/>
</dbReference>
<keyword evidence="8" id="KW-0539">Nucleus</keyword>
<dbReference type="OrthoDB" id="298012at2759"/>
<name>A0A2S6BWE7_9PEZI</name>
<dbReference type="InterPro" id="IPR051638">
    <property type="entry name" value="CTBP_dehydrogenase"/>
</dbReference>
<gene>
    <name evidence="12" type="ORF">CBER1_09141</name>
</gene>
<dbReference type="STRING" id="357750.A0A2S6BWE7"/>
<evidence type="ECO:0000256" key="3">
    <source>
        <dbReference type="ARBA" id="ARBA00005854"/>
    </source>
</evidence>
<dbReference type="PROSITE" id="PS00671">
    <property type="entry name" value="D_2_HYDROXYACID_DH_3"/>
    <property type="match status" value="1"/>
</dbReference>
<evidence type="ECO:0000256" key="1">
    <source>
        <dbReference type="ARBA" id="ARBA00004123"/>
    </source>
</evidence>
<comment type="similarity">
    <text evidence="3">Belongs to the D-isomer specific 2-hydroxyacid dehydrogenase family.</text>
</comment>
<dbReference type="SUPFAM" id="SSF161084">
    <property type="entry name" value="MAPEG domain-like"/>
    <property type="match status" value="1"/>
</dbReference>
<dbReference type="EMBL" id="PNEN01001739">
    <property type="protein sequence ID" value="PPJ51792.1"/>
    <property type="molecule type" value="Genomic_DNA"/>
</dbReference>
<feature type="domain" description="D-isomer specific 2-hydroxyacid dehydrogenase catalytic" evidence="10">
    <location>
        <begin position="64"/>
        <end position="346"/>
    </location>
</feature>
<evidence type="ECO:0000259" key="10">
    <source>
        <dbReference type="Pfam" id="PF00389"/>
    </source>
</evidence>
<dbReference type="CDD" id="cd05299">
    <property type="entry name" value="CtBP_dh"/>
    <property type="match status" value="1"/>
</dbReference>
<evidence type="ECO:0000313" key="12">
    <source>
        <dbReference type="EMBL" id="PPJ51792.1"/>
    </source>
</evidence>
<keyword evidence="6" id="KW-0560">Oxidoreductase</keyword>
<dbReference type="GO" id="GO:0005634">
    <property type="term" value="C:nucleus"/>
    <property type="evidence" value="ECO:0007669"/>
    <property type="project" value="UniProtKB-SubCell"/>
</dbReference>
<dbReference type="Gene3D" id="3.40.50.720">
    <property type="entry name" value="NAD(P)-binding Rossmann-like Domain"/>
    <property type="match status" value="2"/>
</dbReference>
<evidence type="ECO:0000256" key="9">
    <source>
        <dbReference type="SAM" id="Phobius"/>
    </source>
</evidence>
<dbReference type="InterPro" id="IPR043322">
    <property type="entry name" value="CtBP"/>
</dbReference>
<dbReference type="PROSITE" id="PS00670">
    <property type="entry name" value="D_2_HYDROXYACID_DH_2"/>
    <property type="match status" value="1"/>
</dbReference>
<dbReference type="GO" id="GO:0016616">
    <property type="term" value="F:oxidoreductase activity, acting on the CH-OH group of donors, NAD or NADP as acceptor"/>
    <property type="evidence" value="ECO:0007669"/>
    <property type="project" value="InterPro"/>
</dbReference>
<dbReference type="InterPro" id="IPR023352">
    <property type="entry name" value="MAPEG-like_dom_sf"/>
</dbReference>
<dbReference type="SUPFAM" id="SSF52283">
    <property type="entry name" value="Formate/glycerate dehydrogenase catalytic domain-like"/>
    <property type="match status" value="1"/>
</dbReference>
<comment type="caution">
    <text evidence="12">The sequence shown here is derived from an EMBL/GenBank/DDBJ whole genome shotgun (WGS) entry which is preliminary data.</text>
</comment>
<keyword evidence="13" id="KW-1185">Reference proteome</keyword>
<reference evidence="13" key="1">
    <citation type="journal article" date="2017" name="bioRxiv">
        <title>Conservation of a gene cluster reveals novel cercosporin biosynthetic mechanisms and extends production to the genus Colletotrichum.</title>
        <authorList>
            <person name="de Jonge R."/>
            <person name="Ebert M.K."/>
            <person name="Huitt-Roehl C.R."/>
            <person name="Pal P."/>
            <person name="Suttle J.C."/>
            <person name="Spanner R.E."/>
            <person name="Neubauer J.D."/>
            <person name="Jurick W.M.II."/>
            <person name="Stott K.A."/>
            <person name="Secor G.A."/>
            <person name="Thomma B.P.H.J."/>
            <person name="Van de Peer Y."/>
            <person name="Townsend C.A."/>
            <person name="Bolton M.D."/>
        </authorList>
    </citation>
    <scope>NUCLEOTIDE SEQUENCE [LARGE SCALE GENOMIC DNA]</scope>
    <source>
        <strain evidence="13">CBS538.71</strain>
    </source>
</reference>
<dbReference type="InterPro" id="IPR036291">
    <property type="entry name" value="NAD(P)-bd_dom_sf"/>
</dbReference>
<evidence type="ECO:0008006" key="14">
    <source>
        <dbReference type="Google" id="ProtNLM"/>
    </source>
</evidence>
<accession>A0A2S6BWE7</accession>
<dbReference type="SUPFAM" id="SSF51735">
    <property type="entry name" value="NAD(P)-binding Rossmann-fold domains"/>
    <property type="match status" value="1"/>
</dbReference>
<feature type="transmembrane region" description="Helical" evidence="9">
    <location>
        <begin position="534"/>
        <end position="554"/>
    </location>
</feature>
<comment type="subcellular location">
    <subcellularLocation>
        <location evidence="2">Membrane</location>
    </subcellularLocation>
    <subcellularLocation>
        <location evidence="1">Nucleus</location>
    </subcellularLocation>
</comment>
<dbReference type="GO" id="GO:0003714">
    <property type="term" value="F:transcription corepressor activity"/>
    <property type="evidence" value="ECO:0007669"/>
    <property type="project" value="InterPro"/>
</dbReference>
<proteinExistence type="inferred from homology"/>
<dbReference type="InterPro" id="IPR029753">
    <property type="entry name" value="D-isomer_DH_CS"/>
</dbReference>
<dbReference type="GO" id="GO:0006357">
    <property type="term" value="P:regulation of transcription by RNA polymerase II"/>
    <property type="evidence" value="ECO:0007669"/>
    <property type="project" value="TreeGrafter"/>
</dbReference>